<sequence length="114" mass="12444">MFLLDVGANIGVENDFKKRELDELDNEHDDFEKNVISSTSFGDDLDAGEKGITEDGLKSENIRKRKEAVNDGAFMEESSKTEVNVILGNCDGEDGGKEVSDGVNEVPFQDGEGQ</sequence>
<proteinExistence type="predicted"/>
<feature type="region of interest" description="Disordered" evidence="1">
    <location>
        <begin position="35"/>
        <end position="58"/>
    </location>
</feature>
<gene>
    <name evidence="2" type="ORF">PIB30_040985</name>
</gene>
<dbReference type="EMBL" id="JASCZI010151259">
    <property type="protein sequence ID" value="MED6171466.1"/>
    <property type="molecule type" value="Genomic_DNA"/>
</dbReference>
<accession>A0ABU6VD21</accession>
<feature type="compositionally biased region" description="Basic and acidic residues" evidence="1">
    <location>
        <begin position="47"/>
        <end position="58"/>
    </location>
</feature>
<comment type="caution">
    <text evidence="2">The sequence shown here is derived from an EMBL/GenBank/DDBJ whole genome shotgun (WGS) entry which is preliminary data.</text>
</comment>
<evidence type="ECO:0000313" key="2">
    <source>
        <dbReference type="EMBL" id="MED6171466.1"/>
    </source>
</evidence>
<reference evidence="2 3" key="1">
    <citation type="journal article" date="2023" name="Plants (Basel)">
        <title>Bridging the Gap: Combining Genomics and Transcriptomics Approaches to Understand Stylosanthes scabra, an Orphan Legume from the Brazilian Caatinga.</title>
        <authorList>
            <person name="Ferreira-Neto J.R.C."/>
            <person name="da Silva M.D."/>
            <person name="Binneck E."/>
            <person name="de Melo N.F."/>
            <person name="da Silva R.H."/>
            <person name="de Melo A.L.T.M."/>
            <person name="Pandolfi V."/>
            <person name="Bustamante F.O."/>
            <person name="Brasileiro-Vidal A.C."/>
            <person name="Benko-Iseppon A.M."/>
        </authorList>
    </citation>
    <scope>NUCLEOTIDE SEQUENCE [LARGE SCALE GENOMIC DNA]</scope>
    <source>
        <tissue evidence="2">Leaves</tissue>
    </source>
</reference>
<evidence type="ECO:0000313" key="3">
    <source>
        <dbReference type="Proteomes" id="UP001341840"/>
    </source>
</evidence>
<protein>
    <submittedName>
        <fullName evidence="2">Uncharacterized protein</fullName>
    </submittedName>
</protein>
<name>A0ABU6VD21_9FABA</name>
<evidence type="ECO:0000256" key="1">
    <source>
        <dbReference type="SAM" id="MobiDB-lite"/>
    </source>
</evidence>
<organism evidence="2 3">
    <name type="scientific">Stylosanthes scabra</name>
    <dbReference type="NCBI Taxonomy" id="79078"/>
    <lineage>
        <taxon>Eukaryota</taxon>
        <taxon>Viridiplantae</taxon>
        <taxon>Streptophyta</taxon>
        <taxon>Embryophyta</taxon>
        <taxon>Tracheophyta</taxon>
        <taxon>Spermatophyta</taxon>
        <taxon>Magnoliopsida</taxon>
        <taxon>eudicotyledons</taxon>
        <taxon>Gunneridae</taxon>
        <taxon>Pentapetalae</taxon>
        <taxon>rosids</taxon>
        <taxon>fabids</taxon>
        <taxon>Fabales</taxon>
        <taxon>Fabaceae</taxon>
        <taxon>Papilionoideae</taxon>
        <taxon>50 kb inversion clade</taxon>
        <taxon>dalbergioids sensu lato</taxon>
        <taxon>Dalbergieae</taxon>
        <taxon>Pterocarpus clade</taxon>
        <taxon>Stylosanthes</taxon>
    </lineage>
</organism>
<feature type="region of interest" description="Disordered" evidence="1">
    <location>
        <begin position="91"/>
        <end position="114"/>
    </location>
</feature>
<dbReference type="Proteomes" id="UP001341840">
    <property type="component" value="Unassembled WGS sequence"/>
</dbReference>
<keyword evidence="3" id="KW-1185">Reference proteome</keyword>